<dbReference type="AlphaFoldDB" id="A0A1B1S5K3"/>
<evidence type="ECO:0000313" key="1">
    <source>
        <dbReference type="EMBL" id="ANU28463.1"/>
    </source>
</evidence>
<gene>
    <name evidence="1" type="ORF">I858_015850</name>
</gene>
<organism evidence="1 2">
    <name type="scientific">Planococcus versutus</name>
    <dbReference type="NCBI Taxonomy" id="1302659"/>
    <lineage>
        <taxon>Bacteria</taxon>
        <taxon>Bacillati</taxon>
        <taxon>Bacillota</taxon>
        <taxon>Bacilli</taxon>
        <taxon>Bacillales</taxon>
        <taxon>Caryophanaceae</taxon>
        <taxon>Planococcus</taxon>
    </lineage>
</organism>
<keyword evidence="2" id="KW-1185">Reference proteome</keyword>
<evidence type="ECO:0000313" key="2">
    <source>
        <dbReference type="Proteomes" id="UP000053354"/>
    </source>
</evidence>
<sequence length="70" mass="7801">MEETVQVFVNVDKNGDILSGQIGQNIAASEDFDFFFMVSPVVAEELDKYKVQLDGFKKSLVLKEGAMPNE</sequence>
<protein>
    <submittedName>
        <fullName evidence="1">Uncharacterized protein</fullName>
    </submittedName>
</protein>
<dbReference type="RefSeq" id="WP_065524809.1">
    <property type="nucleotide sequence ID" value="NZ_CP016540.2"/>
</dbReference>
<proteinExistence type="predicted"/>
<dbReference type="STRING" id="1302659.I858_015850"/>
<dbReference type="EMBL" id="CP016540">
    <property type="protein sequence ID" value="ANU28463.1"/>
    <property type="molecule type" value="Genomic_DNA"/>
</dbReference>
<dbReference type="KEGG" id="pll:I858_015850"/>
<dbReference type="Proteomes" id="UP000053354">
    <property type="component" value="Chromosome"/>
</dbReference>
<accession>A0A1B1S5K3</accession>
<reference evidence="1" key="1">
    <citation type="submission" date="2016-10" db="EMBL/GenBank/DDBJ databases">
        <authorList>
            <person name="See-Too W.S."/>
        </authorList>
    </citation>
    <scope>NUCLEOTIDE SEQUENCE</scope>
    <source>
        <strain evidence="1">L10.15</strain>
    </source>
</reference>
<name>A0A1B1S5K3_9BACL</name>